<dbReference type="PANTHER" id="PTHR35488">
    <property type="entry name" value="OS05G0358900 PROTEIN-RELATED"/>
    <property type="match status" value="1"/>
</dbReference>
<protein>
    <submittedName>
        <fullName evidence="1">Uncharacterized protein</fullName>
    </submittedName>
</protein>
<accession>A0AAW2XUW2</accession>
<dbReference type="AlphaFoldDB" id="A0AAW2XUW2"/>
<dbReference type="PANTHER" id="PTHR35488:SF2">
    <property type="entry name" value="OS05G0358900 PROTEIN"/>
    <property type="match status" value="1"/>
</dbReference>
<reference evidence="1" key="1">
    <citation type="submission" date="2020-06" db="EMBL/GenBank/DDBJ databases">
        <authorList>
            <person name="Li T."/>
            <person name="Hu X."/>
            <person name="Zhang T."/>
            <person name="Song X."/>
            <person name="Zhang H."/>
            <person name="Dai N."/>
            <person name="Sheng W."/>
            <person name="Hou X."/>
            <person name="Wei L."/>
        </authorList>
    </citation>
    <scope>NUCLEOTIDE SEQUENCE</scope>
    <source>
        <strain evidence="1">KEN1</strain>
        <tissue evidence="1">Leaf</tissue>
    </source>
</reference>
<comment type="caution">
    <text evidence="1">The sequence shown here is derived from an EMBL/GenBank/DDBJ whole genome shotgun (WGS) entry which is preliminary data.</text>
</comment>
<dbReference type="EMBL" id="JACGWN010000003">
    <property type="protein sequence ID" value="KAL0457433.1"/>
    <property type="molecule type" value="Genomic_DNA"/>
</dbReference>
<reference evidence="1" key="2">
    <citation type="journal article" date="2024" name="Plant">
        <title>Genomic evolution and insights into agronomic trait innovations of Sesamum species.</title>
        <authorList>
            <person name="Miao H."/>
            <person name="Wang L."/>
            <person name="Qu L."/>
            <person name="Liu H."/>
            <person name="Sun Y."/>
            <person name="Le M."/>
            <person name="Wang Q."/>
            <person name="Wei S."/>
            <person name="Zheng Y."/>
            <person name="Lin W."/>
            <person name="Duan Y."/>
            <person name="Cao H."/>
            <person name="Xiong S."/>
            <person name="Wang X."/>
            <person name="Wei L."/>
            <person name="Li C."/>
            <person name="Ma Q."/>
            <person name="Ju M."/>
            <person name="Zhao R."/>
            <person name="Li G."/>
            <person name="Mu C."/>
            <person name="Tian Q."/>
            <person name="Mei H."/>
            <person name="Zhang T."/>
            <person name="Gao T."/>
            <person name="Zhang H."/>
        </authorList>
    </citation>
    <scope>NUCLEOTIDE SEQUENCE</scope>
    <source>
        <strain evidence="1">KEN1</strain>
    </source>
</reference>
<gene>
    <name evidence="1" type="ORF">Slati_1082500</name>
</gene>
<organism evidence="1">
    <name type="scientific">Sesamum latifolium</name>
    <dbReference type="NCBI Taxonomy" id="2727402"/>
    <lineage>
        <taxon>Eukaryota</taxon>
        <taxon>Viridiplantae</taxon>
        <taxon>Streptophyta</taxon>
        <taxon>Embryophyta</taxon>
        <taxon>Tracheophyta</taxon>
        <taxon>Spermatophyta</taxon>
        <taxon>Magnoliopsida</taxon>
        <taxon>eudicotyledons</taxon>
        <taxon>Gunneridae</taxon>
        <taxon>Pentapetalae</taxon>
        <taxon>asterids</taxon>
        <taxon>lamiids</taxon>
        <taxon>Lamiales</taxon>
        <taxon>Pedaliaceae</taxon>
        <taxon>Sesamum</taxon>
    </lineage>
</organism>
<evidence type="ECO:0000313" key="1">
    <source>
        <dbReference type="EMBL" id="KAL0457433.1"/>
    </source>
</evidence>
<proteinExistence type="predicted"/>
<name>A0AAW2XUW2_9LAMI</name>
<sequence>MDLNLKLTTFSPETQEGVGIKIHRPSALQTTEAHLQGRLLQEDQEDKKRWWRNALLFFKFPKWAPPGAAATRDLGGARHRIGSISGPVYITESRSGSSTPYSRAGSGPLMKGEMEIPYISLRELNMEENRRVSGAATPIYLVT</sequence>